<dbReference type="PANTHER" id="PTHR32002:SF35">
    <property type="entry name" value="PROTEIN NLP6"/>
    <property type="match status" value="1"/>
</dbReference>
<organism evidence="2 3">
    <name type="scientific">Heracleum sosnowskyi</name>
    <dbReference type="NCBI Taxonomy" id="360622"/>
    <lineage>
        <taxon>Eukaryota</taxon>
        <taxon>Viridiplantae</taxon>
        <taxon>Streptophyta</taxon>
        <taxon>Embryophyta</taxon>
        <taxon>Tracheophyta</taxon>
        <taxon>Spermatophyta</taxon>
        <taxon>Magnoliopsida</taxon>
        <taxon>eudicotyledons</taxon>
        <taxon>Gunneridae</taxon>
        <taxon>Pentapetalae</taxon>
        <taxon>asterids</taxon>
        <taxon>campanulids</taxon>
        <taxon>Apiales</taxon>
        <taxon>Apiaceae</taxon>
        <taxon>Apioideae</taxon>
        <taxon>apioid superclade</taxon>
        <taxon>Tordylieae</taxon>
        <taxon>Tordyliinae</taxon>
        <taxon>Heracleum</taxon>
    </lineage>
</organism>
<accession>A0AAD8JI35</accession>
<name>A0AAD8JI35_9APIA</name>
<dbReference type="EMBL" id="JAUIZM010000001">
    <property type="protein sequence ID" value="KAK1403061.1"/>
    <property type="molecule type" value="Genomic_DNA"/>
</dbReference>
<dbReference type="AlphaFoldDB" id="A0AAD8JI35"/>
<dbReference type="SMART" id="SM00666">
    <property type="entry name" value="PB1"/>
    <property type="match status" value="1"/>
</dbReference>
<protein>
    <recommendedName>
        <fullName evidence="1">PB1 domain-containing protein</fullName>
    </recommendedName>
</protein>
<evidence type="ECO:0000313" key="2">
    <source>
        <dbReference type="EMBL" id="KAK1403061.1"/>
    </source>
</evidence>
<keyword evidence="3" id="KW-1185">Reference proteome</keyword>
<dbReference type="Pfam" id="PF00564">
    <property type="entry name" value="PB1"/>
    <property type="match status" value="1"/>
</dbReference>
<dbReference type="Gene3D" id="3.10.20.90">
    <property type="entry name" value="Phosphatidylinositol 3-kinase Catalytic Subunit, Chain A, domain 1"/>
    <property type="match status" value="1"/>
</dbReference>
<evidence type="ECO:0000313" key="3">
    <source>
        <dbReference type="Proteomes" id="UP001237642"/>
    </source>
</evidence>
<evidence type="ECO:0000259" key="1">
    <source>
        <dbReference type="PROSITE" id="PS51745"/>
    </source>
</evidence>
<dbReference type="PROSITE" id="PS51745">
    <property type="entry name" value="PB1"/>
    <property type="match status" value="1"/>
</dbReference>
<reference evidence="2" key="2">
    <citation type="submission" date="2023-05" db="EMBL/GenBank/DDBJ databases">
        <authorList>
            <person name="Schelkunov M.I."/>
        </authorList>
    </citation>
    <scope>NUCLEOTIDE SEQUENCE</scope>
    <source>
        <strain evidence="2">Hsosn_3</strain>
        <tissue evidence="2">Leaf</tissue>
    </source>
</reference>
<feature type="domain" description="PB1" evidence="1">
    <location>
        <begin position="31"/>
        <end position="104"/>
    </location>
</feature>
<proteinExistence type="predicted"/>
<reference evidence="2" key="1">
    <citation type="submission" date="2023-02" db="EMBL/GenBank/DDBJ databases">
        <title>Genome of toxic invasive species Heracleum sosnowskyi carries increased number of genes despite the absence of recent whole-genome duplications.</title>
        <authorList>
            <person name="Schelkunov M."/>
            <person name="Shtratnikova V."/>
            <person name="Makarenko M."/>
            <person name="Klepikova A."/>
            <person name="Omelchenko D."/>
            <person name="Novikova G."/>
            <person name="Obukhova E."/>
            <person name="Bogdanov V."/>
            <person name="Penin A."/>
            <person name="Logacheva M."/>
        </authorList>
    </citation>
    <scope>NUCLEOTIDE SEQUENCE</scope>
    <source>
        <strain evidence="2">Hsosn_3</strain>
        <tissue evidence="2">Leaf</tissue>
    </source>
</reference>
<dbReference type="InterPro" id="IPR045012">
    <property type="entry name" value="NLP"/>
</dbReference>
<dbReference type="SUPFAM" id="SSF54277">
    <property type="entry name" value="CAD &amp; PB1 domains"/>
    <property type="match status" value="1"/>
</dbReference>
<dbReference type="GO" id="GO:0003700">
    <property type="term" value="F:DNA-binding transcription factor activity"/>
    <property type="evidence" value="ECO:0007669"/>
    <property type="project" value="InterPro"/>
</dbReference>
<dbReference type="Proteomes" id="UP001237642">
    <property type="component" value="Unassembled WGS sequence"/>
</dbReference>
<dbReference type="InterPro" id="IPR053793">
    <property type="entry name" value="PB1-like"/>
</dbReference>
<gene>
    <name evidence="2" type="ORF">POM88_002666</name>
</gene>
<comment type="caution">
    <text evidence="2">The sequence shown here is derived from an EMBL/GenBank/DDBJ whole genome shotgun (WGS) entry which is preliminary data.</text>
</comment>
<sequence length="105" mass="12250">MKNRSQGIFLARACPISKHTVVAHTSQNMNKINVNASYNGVAIRFELLHSSRMAELEDNVIERLKIRRDSFSIKYQDDEGDWVLIAYDKDAEMYRNFKIIEKNNN</sequence>
<dbReference type="InterPro" id="IPR000270">
    <property type="entry name" value="PB1_dom"/>
</dbReference>
<dbReference type="PANTHER" id="PTHR32002">
    <property type="entry name" value="PROTEIN NLP8"/>
    <property type="match status" value="1"/>
</dbReference>